<dbReference type="AlphaFoldDB" id="A0A1I1K2Q6"/>
<evidence type="ECO:0000313" key="1">
    <source>
        <dbReference type="EMBL" id="SFC55016.1"/>
    </source>
</evidence>
<organism evidence="1 2">
    <name type="scientific">Flexibacter flexilis DSM 6793</name>
    <dbReference type="NCBI Taxonomy" id="927664"/>
    <lineage>
        <taxon>Bacteria</taxon>
        <taxon>Pseudomonadati</taxon>
        <taxon>Bacteroidota</taxon>
        <taxon>Cytophagia</taxon>
        <taxon>Cytophagales</taxon>
        <taxon>Flexibacteraceae</taxon>
        <taxon>Flexibacter</taxon>
    </lineage>
</organism>
<dbReference type="RefSeq" id="WP_091512747.1">
    <property type="nucleotide sequence ID" value="NZ_FOLE01000006.1"/>
</dbReference>
<sequence>MKKNILSIAILSTALLLYSCGGETKKETEEDPLAETETATDANSEVISPAVFNDVLNSIPSPIETSSLIKESGGKYDKTFLNPTKNTGNYTTNYYKALNLGIYGTDLGYTNMYSQSQDAIFYMDAVQEMAKGLNISQFFDITTIKRLATNSNNLDSLLLITTSNLQKINVHLQEKSQANLSLLIVAGGWMEGLHLICKVAEQKPNDKLKEKIGEQKIILGRLVVLMRNSAKDEQTKAFLADIEKLSAAYKDVTINERIEGEPHMEIVDGIPTLVDNKTTTVFISDEQIKTITSLTAEIRDRIINKK</sequence>
<dbReference type="OrthoDB" id="1116284at2"/>
<name>A0A1I1K2Q6_9BACT</name>
<dbReference type="EMBL" id="FOLE01000006">
    <property type="protein sequence ID" value="SFC55016.1"/>
    <property type="molecule type" value="Genomic_DNA"/>
</dbReference>
<dbReference type="PROSITE" id="PS51257">
    <property type="entry name" value="PROKAR_LIPOPROTEIN"/>
    <property type="match status" value="1"/>
</dbReference>
<protein>
    <submittedName>
        <fullName evidence="1">Uncharacterized protein</fullName>
    </submittedName>
</protein>
<evidence type="ECO:0000313" key="2">
    <source>
        <dbReference type="Proteomes" id="UP000199514"/>
    </source>
</evidence>
<dbReference type="Proteomes" id="UP000199514">
    <property type="component" value="Unassembled WGS sequence"/>
</dbReference>
<reference evidence="1 2" key="1">
    <citation type="submission" date="2016-10" db="EMBL/GenBank/DDBJ databases">
        <authorList>
            <person name="de Groot N.N."/>
        </authorList>
    </citation>
    <scope>NUCLEOTIDE SEQUENCE [LARGE SCALE GENOMIC DNA]</scope>
    <source>
        <strain evidence="1 2">DSM 6793</strain>
    </source>
</reference>
<accession>A0A1I1K2Q6</accession>
<dbReference type="STRING" id="927664.SAMN05421780_106221"/>
<keyword evidence="2" id="KW-1185">Reference proteome</keyword>
<proteinExistence type="predicted"/>
<gene>
    <name evidence="1" type="ORF">SAMN05421780_106221</name>
</gene>